<dbReference type="SUPFAM" id="SSF57667">
    <property type="entry name" value="beta-beta-alpha zinc fingers"/>
    <property type="match status" value="1"/>
</dbReference>
<dbReference type="PROSITE" id="PS50157">
    <property type="entry name" value="ZINC_FINGER_C2H2_2"/>
    <property type="match status" value="2"/>
</dbReference>
<dbReference type="InterPro" id="IPR036236">
    <property type="entry name" value="Znf_C2H2_sf"/>
</dbReference>
<dbReference type="PANTHER" id="PTHR14003:SF19">
    <property type="entry name" value="YY2 TRANSCRIPTION FACTOR"/>
    <property type="match status" value="1"/>
</dbReference>
<dbReference type="Pfam" id="PF00096">
    <property type="entry name" value="zf-C2H2"/>
    <property type="match status" value="2"/>
</dbReference>
<dbReference type="OMA" id="NKAFSCA"/>
<keyword evidence="3" id="KW-0677">Repeat</keyword>
<evidence type="ECO:0000256" key="1">
    <source>
        <dbReference type="ARBA" id="ARBA00004123"/>
    </source>
</evidence>
<dbReference type="InParanoid" id="A0A1X2HNR7"/>
<dbReference type="AlphaFoldDB" id="A0A1X2HNR7"/>
<keyword evidence="4 7" id="KW-0863">Zinc-finger</keyword>
<evidence type="ECO:0000256" key="5">
    <source>
        <dbReference type="ARBA" id="ARBA00022833"/>
    </source>
</evidence>
<dbReference type="GO" id="GO:0008270">
    <property type="term" value="F:zinc ion binding"/>
    <property type="evidence" value="ECO:0007669"/>
    <property type="project" value="UniProtKB-KW"/>
</dbReference>
<gene>
    <name evidence="9" type="ORF">BCR43DRAFT_406057</name>
</gene>
<comment type="caution">
    <text evidence="9">The sequence shown here is derived from an EMBL/GenBank/DDBJ whole genome shotgun (WGS) entry which is preliminary data.</text>
</comment>
<dbReference type="PROSITE" id="PS00028">
    <property type="entry name" value="ZINC_FINGER_C2H2_1"/>
    <property type="match status" value="2"/>
</dbReference>
<keyword evidence="10" id="KW-1185">Reference proteome</keyword>
<reference evidence="9 10" key="1">
    <citation type="submission" date="2016-07" db="EMBL/GenBank/DDBJ databases">
        <title>Pervasive Adenine N6-methylation of Active Genes in Fungi.</title>
        <authorList>
            <consortium name="DOE Joint Genome Institute"/>
            <person name="Mondo S.J."/>
            <person name="Dannebaum R.O."/>
            <person name="Kuo R.C."/>
            <person name="Labutti K."/>
            <person name="Haridas S."/>
            <person name="Kuo A."/>
            <person name="Salamov A."/>
            <person name="Ahrendt S.R."/>
            <person name="Lipzen A."/>
            <person name="Sullivan W."/>
            <person name="Andreopoulos W.B."/>
            <person name="Clum A."/>
            <person name="Lindquist E."/>
            <person name="Daum C."/>
            <person name="Ramamoorthy G.K."/>
            <person name="Gryganskyi A."/>
            <person name="Culley D."/>
            <person name="Magnuson J.K."/>
            <person name="James T.Y."/>
            <person name="O'Malley M.A."/>
            <person name="Stajich J.E."/>
            <person name="Spatafora J.W."/>
            <person name="Visel A."/>
            <person name="Grigoriev I.V."/>
        </authorList>
    </citation>
    <scope>NUCLEOTIDE SEQUENCE [LARGE SCALE GENOMIC DNA]</scope>
    <source>
        <strain evidence="9 10">NRRL 2496</strain>
    </source>
</reference>
<evidence type="ECO:0000256" key="7">
    <source>
        <dbReference type="PROSITE-ProRule" id="PRU00042"/>
    </source>
</evidence>
<dbReference type="OrthoDB" id="6077919at2759"/>
<feature type="non-terminal residue" evidence="9">
    <location>
        <position position="1"/>
    </location>
</feature>
<organism evidence="9 10">
    <name type="scientific">Syncephalastrum racemosum</name>
    <name type="common">Filamentous fungus</name>
    <dbReference type="NCBI Taxonomy" id="13706"/>
    <lineage>
        <taxon>Eukaryota</taxon>
        <taxon>Fungi</taxon>
        <taxon>Fungi incertae sedis</taxon>
        <taxon>Mucoromycota</taxon>
        <taxon>Mucoromycotina</taxon>
        <taxon>Mucoromycetes</taxon>
        <taxon>Mucorales</taxon>
        <taxon>Syncephalastraceae</taxon>
        <taxon>Syncephalastrum</taxon>
    </lineage>
</organism>
<dbReference type="Gene3D" id="3.30.160.60">
    <property type="entry name" value="Classic Zinc Finger"/>
    <property type="match status" value="2"/>
</dbReference>
<evidence type="ECO:0000256" key="3">
    <source>
        <dbReference type="ARBA" id="ARBA00022737"/>
    </source>
</evidence>
<dbReference type="STRING" id="13706.A0A1X2HNR7"/>
<dbReference type="GO" id="GO:0000981">
    <property type="term" value="F:DNA-binding transcription factor activity, RNA polymerase II-specific"/>
    <property type="evidence" value="ECO:0007669"/>
    <property type="project" value="TreeGrafter"/>
</dbReference>
<evidence type="ECO:0000313" key="10">
    <source>
        <dbReference type="Proteomes" id="UP000242180"/>
    </source>
</evidence>
<feature type="non-terminal residue" evidence="9">
    <location>
        <position position="59"/>
    </location>
</feature>
<keyword evidence="5" id="KW-0862">Zinc</keyword>
<sequence length="59" mass="6915">KRFICDYCTRSFPKPSALKIHIYTHTGEKPYSCDKPGCNKAFSCASNLRRHLKTHNRMR</sequence>
<evidence type="ECO:0000256" key="4">
    <source>
        <dbReference type="ARBA" id="ARBA00022771"/>
    </source>
</evidence>
<evidence type="ECO:0000256" key="6">
    <source>
        <dbReference type="ARBA" id="ARBA00023242"/>
    </source>
</evidence>
<feature type="domain" description="C2H2-type" evidence="8">
    <location>
        <begin position="31"/>
        <end position="59"/>
    </location>
</feature>
<evidence type="ECO:0000256" key="2">
    <source>
        <dbReference type="ARBA" id="ARBA00022723"/>
    </source>
</evidence>
<keyword evidence="6" id="KW-0539">Nucleus</keyword>
<dbReference type="Proteomes" id="UP000242180">
    <property type="component" value="Unassembled WGS sequence"/>
</dbReference>
<dbReference type="GO" id="GO:0005667">
    <property type="term" value="C:transcription regulator complex"/>
    <property type="evidence" value="ECO:0007669"/>
    <property type="project" value="TreeGrafter"/>
</dbReference>
<evidence type="ECO:0000313" key="9">
    <source>
        <dbReference type="EMBL" id="ORZ01045.1"/>
    </source>
</evidence>
<proteinExistence type="predicted"/>
<accession>A0A1X2HNR7</accession>
<keyword evidence="2" id="KW-0479">Metal-binding</keyword>
<dbReference type="FunFam" id="3.30.160.60:FF:000145">
    <property type="entry name" value="Zinc finger protein 574"/>
    <property type="match status" value="1"/>
</dbReference>
<dbReference type="GO" id="GO:0000785">
    <property type="term" value="C:chromatin"/>
    <property type="evidence" value="ECO:0007669"/>
    <property type="project" value="TreeGrafter"/>
</dbReference>
<dbReference type="PANTHER" id="PTHR14003">
    <property type="entry name" value="TRANSCRIPTIONAL REPRESSOR PROTEIN YY"/>
    <property type="match status" value="1"/>
</dbReference>
<evidence type="ECO:0000259" key="8">
    <source>
        <dbReference type="PROSITE" id="PS50157"/>
    </source>
</evidence>
<protein>
    <recommendedName>
        <fullName evidence="8">C2H2-type domain-containing protein</fullName>
    </recommendedName>
</protein>
<dbReference type="GO" id="GO:0000978">
    <property type="term" value="F:RNA polymerase II cis-regulatory region sequence-specific DNA binding"/>
    <property type="evidence" value="ECO:0007669"/>
    <property type="project" value="TreeGrafter"/>
</dbReference>
<feature type="domain" description="C2H2-type" evidence="8">
    <location>
        <begin position="3"/>
        <end position="30"/>
    </location>
</feature>
<dbReference type="FunFam" id="3.30.160.60:FF:000690">
    <property type="entry name" value="Zinc finger protein 354C"/>
    <property type="match status" value="1"/>
</dbReference>
<dbReference type="SMART" id="SM00355">
    <property type="entry name" value="ZnF_C2H2"/>
    <property type="match status" value="2"/>
</dbReference>
<dbReference type="EMBL" id="MCGN01000002">
    <property type="protein sequence ID" value="ORZ01045.1"/>
    <property type="molecule type" value="Genomic_DNA"/>
</dbReference>
<comment type="subcellular location">
    <subcellularLocation>
        <location evidence="1">Nucleus</location>
    </subcellularLocation>
</comment>
<dbReference type="GO" id="GO:0031519">
    <property type="term" value="C:PcG protein complex"/>
    <property type="evidence" value="ECO:0007669"/>
    <property type="project" value="TreeGrafter"/>
</dbReference>
<name>A0A1X2HNR7_SYNRA</name>
<dbReference type="InterPro" id="IPR013087">
    <property type="entry name" value="Znf_C2H2_type"/>
</dbReference>